<keyword evidence="2" id="KW-1185">Reference proteome</keyword>
<gene>
    <name evidence="1" type="ORF">R4P48_15055</name>
</gene>
<proteinExistence type="predicted"/>
<organism evidence="1 2">
    <name type="scientific">Atlantibacter subterraneus</name>
    <dbReference type="NCBI Taxonomy" id="255519"/>
    <lineage>
        <taxon>Bacteria</taxon>
        <taxon>Pseudomonadati</taxon>
        <taxon>Pseudomonadota</taxon>
        <taxon>Gammaproteobacteria</taxon>
        <taxon>Enterobacterales</taxon>
        <taxon>Enterobacteriaceae</taxon>
        <taxon>Atlantibacter</taxon>
    </lineage>
</organism>
<sequence>MTERKNVKKARNYLVTCQCPKCEKNSEHSFTRVQKGSTLICPHCNQLFQPAKNVAA</sequence>
<dbReference type="RefSeq" id="WP_220265733.1">
    <property type="nucleotide sequence ID" value="NZ_DAIRID010000118.1"/>
</dbReference>
<dbReference type="Proteomes" id="UP001187066">
    <property type="component" value="Unassembled WGS sequence"/>
</dbReference>
<evidence type="ECO:0000313" key="1">
    <source>
        <dbReference type="EMBL" id="MDV7023994.1"/>
    </source>
</evidence>
<comment type="caution">
    <text evidence="1">The sequence shown here is derived from an EMBL/GenBank/DDBJ whole genome shotgun (WGS) entry which is preliminary data.</text>
</comment>
<dbReference type="Pfam" id="PF23499">
    <property type="entry name" value="YnfU"/>
    <property type="match status" value="1"/>
</dbReference>
<accession>A0ABU4E4E3</accession>
<dbReference type="EMBL" id="JAWLOF010000010">
    <property type="protein sequence ID" value="MDV7023994.1"/>
    <property type="molecule type" value="Genomic_DNA"/>
</dbReference>
<protein>
    <submittedName>
        <fullName evidence="1">YnfU family zinc-binding protein</fullName>
    </submittedName>
</protein>
<dbReference type="NCBIfam" id="NF038384">
    <property type="entry name" value="zinc_YnfU_fam"/>
    <property type="match status" value="1"/>
</dbReference>
<dbReference type="InterPro" id="IPR057793">
    <property type="entry name" value="YnfU-like"/>
</dbReference>
<reference evidence="1 2" key="1">
    <citation type="submission" date="2023-10" db="EMBL/GenBank/DDBJ databases">
        <authorList>
            <person name="Dale J."/>
        </authorList>
    </citation>
    <scope>NUCLEOTIDE SEQUENCE [LARGE SCALE GENOMIC DNA]</scope>
    <source>
        <strain evidence="1 2">2023EL-00970</strain>
    </source>
</reference>
<evidence type="ECO:0000313" key="2">
    <source>
        <dbReference type="Proteomes" id="UP001187066"/>
    </source>
</evidence>
<name>A0ABU4E4E3_9ENTR</name>